<dbReference type="RefSeq" id="XP_022091473.1">
    <property type="nucleotide sequence ID" value="XM_022235781.1"/>
</dbReference>
<reference evidence="2" key="1">
    <citation type="submission" date="2025-08" db="UniProtKB">
        <authorList>
            <consortium name="RefSeq"/>
        </authorList>
    </citation>
    <scope>IDENTIFICATION</scope>
</reference>
<dbReference type="GeneID" id="110979734"/>
<protein>
    <submittedName>
        <fullName evidence="2">Uncharacterized protein LOC110979734</fullName>
    </submittedName>
</protein>
<dbReference type="KEGG" id="aplc:110979734"/>
<keyword evidence="1" id="KW-1185">Reference proteome</keyword>
<accession>A0A8B7YDZ4</accession>
<dbReference type="OrthoDB" id="10037120at2759"/>
<evidence type="ECO:0000313" key="2">
    <source>
        <dbReference type="RefSeq" id="XP_022091473.1"/>
    </source>
</evidence>
<name>A0A8B7YDZ4_ACAPL</name>
<dbReference type="Proteomes" id="UP000694845">
    <property type="component" value="Unplaced"/>
</dbReference>
<organism evidence="1 2">
    <name type="scientific">Acanthaster planci</name>
    <name type="common">Crown-of-thorns starfish</name>
    <dbReference type="NCBI Taxonomy" id="133434"/>
    <lineage>
        <taxon>Eukaryota</taxon>
        <taxon>Metazoa</taxon>
        <taxon>Echinodermata</taxon>
        <taxon>Eleutherozoa</taxon>
        <taxon>Asterozoa</taxon>
        <taxon>Asteroidea</taxon>
        <taxon>Valvatacea</taxon>
        <taxon>Valvatida</taxon>
        <taxon>Acanthasteridae</taxon>
        <taxon>Acanthaster</taxon>
    </lineage>
</organism>
<evidence type="ECO:0000313" key="1">
    <source>
        <dbReference type="Proteomes" id="UP000694845"/>
    </source>
</evidence>
<gene>
    <name evidence="2" type="primary">LOC110979734</name>
</gene>
<sequence>MEEQRFIVRDTLPLFYNEKINSIELCMGDLSELGMRNKVDILLISALPDGYDTPVGTVMHSLRKNLNVSVADLAQNKEADKRATHKCWWSKPLGRTDVPFDRIMCYESGQSQAAATEFTNTTFSCLKDIYKKQDFRLVVSLLNTGQQKMDEVLMLEAIVEAAIIAMQDGLNLRQLMLFINAEYKSEADYTPKVRNFEGICAKFEELRARHTA</sequence>
<dbReference type="OMA" id="THKCWWS"/>
<proteinExistence type="predicted"/>
<dbReference type="AlphaFoldDB" id="A0A8B7YDZ4"/>